<dbReference type="Pfam" id="PF04234">
    <property type="entry name" value="CopC"/>
    <property type="match status" value="1"/>
</dbReference>
<feature type="chain" id="PRO_5046204698" evidence="6">
    <location>
        <begin position="24"/>
        <end position="411"/>
    </location>
</feature>
<comment type="subcellular location">
    <subcellularLocation>
        <location evidence="1">Cell envelope</location>
    </subcellularLocation>
</comment>
<feature type="transmembrane region" description="Helical" evidence="5">
    <location>
        <begin position="349"/>
        <end position="370"/>
    </location>
</feature>
<feature type="domain" description="CopC" evidence="7">
    <location>
        <begin position="24"/>
        <end position="119"/>
    </location>
</feature>
<keyword evidence="2" id="KW-0479">Metal-binding</keyword>
<evidence type="ECO:0000256" key="5">
    <source>
        <dbReference type="SAM" id="Phobius"/>
    </source>
</evidence>
<keyword evidence="5" id="KW-0472">Membrane</keyword>
<comment type="caution">
    <text evidence="8">The sequence shown here is derived from an EMBL/GenBank/DDBJ whole genome shotgun (WGS) entry which is preliminary data.</text>
</comment>
<keyword evidence="5" id="KW-1133">Transmembrane helix</keyword>
<evidence type="ECO:0000256" key="3">
    <source>
        <dbReference type="ARBA" id="ARBA00022729"/>
    </source>
</evidence>
<keyword evidence="3 6" id="KW-0732">Signal</keyword>
<feature type="transmembrane region" description="Helical" evidence="5">
    <location>
        <begin position="315"/>
        <end position="337"/>
    </location>
</feature>
<sequence length="411" mass="45460">MKKSALLGMCLLFLFLLTSPALAHATLIKSTPAEGEVLQQNPGTLRLQFNEPLEPELIELKLYRWDAKELDLSAPQLTKGNASETYAALPDGLEEGSYRLLWSIISEDGHRMNGEISFALGQESETITPITESTSAGQSDSTVHSVLRMIAEGVLLIASGLYLLSTLAQRMSLPSASELLGRFKQIGWALLLALTVGEGVSYLYVLQKDPFTFFFAQGRFDILLETPFLRMALIQLLLLLLIALPGMIRGWTALMLGLITLNLALSGHALAIEPTWLSIALRMMHLLSIALWLGGICYLLLLWRKQIDKSRSRAFFLRAFLIASLAVALTGVLMVSLQTDWSALFTASGTWSSLLFSKIGLMLIMLLLALRQSSRWRKDPTALSVKLLRIEWLIGLLVILAGIWMSLIAYP</sequence>
<protein>
    <submittedName>
        <fullName evidence="8">Copper resistance protein CopC</fullName>
    </submittedName>
</protein>
<feature type="transmembrane region" description="Helical" evidence="5">
    <location>
        <begin position="146"/>
        <end position="165"/>
    </location>
</feature>
<keyword evidence="4" id="KW-0186">Copper</keyword>
<feature type="transmembrane region" description="Helical" evidence="5">
    <location>
        <begin position="186"/>
        <end position="207"/>
    </location>
</feature>
<feature type="transmembrane region" description="Helical" evidence="5">
    <location>
        <begin position="390"/>
        <end position="410"/>
    </location>
</feature>
<dbReference type="InterPro" id="IPR032694">
    <property type="entry name" value="CopC/D"/>
</dbReference>
<feature type="transmembrane region" description="Helical" evidence="5">
    <location>
        <begin position="283"/>
        <end position="303"/>
    </location>
</feature>
<dbReference type="PANTHER" id="PTHR34820">
    <property type="entry name" value="INNER MEMBRANE PROTEIN YEBZ"/>
    <property type="match status" value="1"/>
</dbReference>
<evidence type="ECO:0000259" key="7">
    <source>
        <dbReference type="Pfam" id="PF04234"/>
    </source>
</evidence>
<evidence type="ECO:0000256" key="4">
    <source>
        <dbReference type="ARBA" id="ARBA00023008"/>
    </source>
</evidence>
<organism evidence="8 9">
    <name type="scientific">Tumebacillus lipolyticus</name>
    <dbReference type="NCBI Taxonomy" id="1280370"/>
    <lineage>
        <taxon>Bacteria</taxon>
        <taxon>Bacillati</taxon>
        <taxon>Bacillota</taxon>
        <taxon>Bacilli</taxon>
        <taxon>Bacillales</taxon>
        <taxon>Alicyclobacillaceae</taxon>
        <taxon>Tumebacillus</taxon>
    </lineage>
</organism>
<dbReference type="Gene3D" id="2.60.40.1220">
    <property type="match status" value="1"/>
</dbReference>
<reference evidence="9" key="1">
    <citation type="journal article" date="2019" name="Int. J. Syst. Evol. Microbiol.">
        <title>The Global Catalogue of Microorganisms (GCM) 10K type strain sequencing project: providing services to taxonomists for standard genome sequencing and annotation.</title>
        <authorList>
            <consortium name="The Broad Institute Genomics Platform"/>
            <consortium name="The Broad Institute Genome Sequencing Center for Infectious Disease"/>
            <person name="Wu L."/>
            <person name="Ma J."/>
        </authorList>
    </citation>
    <scope>NUCLEOTIDE SEQUENCE [LARGE SCALE GENOMIC DNA]</scope>
    <source>
        <strain evidence="9">CGMCC 1.13574</strain>
    </source>
</reference>
<dbReference type="RefSeq" id="WP_386044141.1">
    <property type="nucleotide sequence ID" value="NZ_JBHUIO010000002.1"/>
</dbReference>
<feature type="signal peptide" evidence="6">
    <location>
        <begin position="1"/>
        <end position="23"/>
    </location>
</feature>
<evidence type="ECO:0000256" key="1">
    <source>
        <dbReference type="ARBA" id="ARBA00004196"/>
    </source>
</evidence>
<keyword evidence="9" id="KW-1185">Reference proteome</keyword>
<evidence type="ECO:0000313" key="9">
    <source>
        <dbReference type="Proteomes" id="UP001597343"/>
    </source>
</evidence>
<dbReference type="Proteomes" id="UP001597343">
    <property type="component" value="Unassembled WGS sequence"/>
</dbReference>
<keyword evidence="5" id="KW-0812">Transmembrane</keyword>
<feature type="transmembrane region" description="Helical" evidence="5">
    <location>
        <begin position="227"/>
        <end position="244"/>
    </location>
</feature>
<dbReference type="InterPro" id="IPR014756">
    <property type="entry name" value="Ig_E-set"/>
</dbReference>
<dbReference type="InterPro" id="IPR007348">
    <property type="entry name" value="CopC_dom"/>
</dbReference>
<dbReference type="SUPFAM" id="SSF81296">
    <property type="entry name" value="E set domains"/>
    <property type="match status" value="1"/>
</dbReference>
<feature type="transmembrane region" description="Helical" evidence="5">
    <location>
        <begin position="251"/>
        <end position="271"/>
    </location>
</feature>
<evidence type="ECO:0000256" key="2">
    <source>
        <dbReference type="ARBA" id="ARBA00022723"/>
    </source>
</evidence>
<gene>
    <name evidence="8" type="ORF">ACFSOY_03545</name>
</gene>
<accession>A0ABW4ZUX7</accession>
<evidence type="ECO:0000313" key="8">
    <source>
        <dbReference type="EMBL" id="MFD2169091.1"/>
    </source>
</evidence>
<dbReference type="PANTHER" id="PTHR34820:SF4">
    <property type="entry name" value="INNER MEMBRANE PROTEIN YEBZ"/>
    <property type="match status" value="1"/>
</dbReference>
<proteinExistence type="predicted"/>
<dbReference type="EMBL" id="JBHUIO010000002">
    <property type="protein sequence ID" value="MFD2169091.1"/>
    <property type="molecule type" value="Genomic_DNA"/>
</dbReference>
<name>A0ABW4ZUX7_9BACL</name>
<evidence type="ECO:0000256" key="6">
    <source>
        <dbReference type="SAM" id="SignalP"/>
    </source>
</evidence>
<dbReference type="InterPro" id="IPR014755">
    <property type="entry name" value="Cu-Rt/internalin_Ig-like"/>
</dbReference>